<proteinExistence type="predicted"/>
<dbReference type="EMBL" id="RZNH01000051">
    <property type="protein sequence ID" value="NOU62085.1"/>
    <property type="molecule type" value="Genomic_DNA"/>
</dbReference>
<feature type="domain" description="Spi protease inhibitor" evidence="1">
    <location>
        <begin position="54"/>
        <end position="134"/>
    </location>
</feature>
<evidence type="ECO:0000313" key="3">
    <source>
        <dbReference type="Proteomes" id="UP000732105"/>
    </source>
</evidence>
<protein>
    <recommendedName>
        <fullName evidence="1">Spi protease inhibitor domain-containing protein</fullName>
    </recommendedName>
</protein>
<sequence length="231" mass="25715">MIKFNYYAALILISFYFAGCSNEDVNEQKLKLEDLHFINDELAEKIALNLNVGQLKAKSSSDLLANEISDISPIEDENCESLFYIINYKDGGFVIISADNRTTPILAFSDHNKFSLDGEDYPSGLVNWLSNTKNGIQSIRIDSIEQTPGIKQEWDNLLNQVSNETVALKSSRDVESRIEPSSGCENELEIIEPLVSTKWNQDSPFNTLMPIITCNGRPFKALAGCVPIAVA</sequence>
<dbReference type="Proteomes" id="UP000732105">
    <property type="component" value="Unassembled WGS sequence"/>
</dbReference>
<keyword evidence="3" id="KW-1185">Reference proteome</keyword>
<organism evidence="2 3">
    <name type="scientific">Marinifilum caeruleilacunae</name>
    <dbReference type="NCBI Taxonomy" id="2499076"/>
    <lineage>
        <taxon>Bacteria</taxon>
        <taxon>Pseudomonadati</taxon>
        <taxon>Bacteroidota</taxon>
        <taxon>Bacteroidia</taxon>
        <taxon>Marinilabiliales</taxon>
        <taxon>Marinifilaceae</taxon>
    </lineage>
</organism>
<dbReference type="SUPFAM" id="SSF54001">
    <property type="entry name" value="Cysteine proteinases"/>
    <property type="match status" value="1"/>
</dbReference>
<gene>
    <name evidence="2" type="ORF">ELS83_19985</name>
</gene>
<accession>A0ABX1X0Z3</accession>
<dbReference type="RefSeq" id="WP_171597346.1">
    <property type="nucleotide sequence ID" value="NZ_RZNH01000051.1"/>
</dbReference>
<reference evidence="2 3" key="1">
    <citation type="submission" date="2018-12" db="EMBL/GenBank/DDBJ databases">
        <title>Marinifilum JC070 sp. nov., a marine bacterium isolated from Yongle Blue Hole in the South China Sea.</title>
        <authorList>
            <person name="Fu T."/>
        </authorList>
    </citation>
    <scope>NUCLEOTIDE SEQUENCE [LARGE SCALE GENOMIC DNA]</scope>
    <source>
        <strain evidence="2 3">JC070</strain>
    </source>
</reference>
<comment type="caution">
    <text evidence="2">The sequence shown here is derived from an EMBL/GenBank/DDBJ whole genome shotgun (WGS) entry which is preliminary data.</text>
</comment>
<name>A0ABX1X0Z3_9BACT</name>
<dbReference type="Gene3D" id="3.90.70.50">
    <property type="entry name" value="Peptidase C10, streptopain"/>
    <property type="match status" value="2"/>
</dbReference>
<dbReference type="InterPro" id="IPR044934">
    <property type="entry name" value="Streptopain_sf"/>
</dbReference>
<dbReference type="InterPro" id="IPR038765">
    <property type="entry name" value="Papain-like_cys_pep_sf"/>
</dbReference>
<evidence type="ECO:0000313" key="2">
    <source>
        <dbReference type="EMBL" id="NOU62085.1"/>
    </source>
</evidence>
<evidence type="ECO:0000259" key="1">
    <source>
        <dbReference type="Pfam" id="PF13734"/>
    </source>
</evidence>
<dbReference type="Pfam" id="PF13734">
    <property type="entry name" value="Inhibitor_I69"/>
    <property type="match status" value="1"/>
</dbReference>
<dbReference type="InterPro" id="IPR025896">
    <property type="entry name" value="Spi_Prtas-inh"/>
</dbReference>